<dbReference type="AlphaFoldDB" id="Q7VD02"/>
<keyword evidence="2" id="KW-1185">Reference proteome</keyword>
<dbReference type="KEGG" id="pma:Pro_0587"/>
<organism evidence="1 2">
    <name type="scientific">Prochlorococcus marinus (strain SARG / CCMP1375 / SS120)</name>
    <dbReference type="NCBI Taxonomy" id="167539"/>
    <lineage>
        <taxon>Bacteria</taxon>
        <taxon>Bacillati</taxon>
        <taxon>Cyanobacteriota</taxon>
        <taxon>Cyanophyceae</taxon>
        <taxon>Synechococcales</taxon>
        <taxon>Prochlorococcaceae</taxon>
        <taxon>Prochlorococcus</taxon>
    </lineage>
</organism>
<dbReference type="OrthoDB" id="558889at2"/>
<dbReference type="HOGENOM" id="CLU_171076_0_0_3"/>
<dbReference type="Proteomes" id="UP000001420">
    <property type="component" value="Chromosome"/>
</dbReference>
<evidence type="ECO:0000313" key="2">
    <source>
        <dbReference type="Proteomes" id="UP000001420"/>
    </source>
</evidence>
<accession>Q7VD02</accession>
<dbReference type="RefSeq" id="WP_011124740.1">
    <property type="nucleotide sequence ID" value="NC_005042.1"/>
</dbReference>
<reference evidence="1 2" key="1">
    <citation type="journal article" date="2003" name="Proc. Natl. Acad. Sci. U.S.A.">
        <title>Genome sequence of the cyanobacterium Prochlorococcus marinus SS120, a nearly minimal oxyphototrophic genome.</title>
        <authorList>
            <person name="Dufresne A."/>
            <person name="Salanoubat M."/>
            <person name="Partensky F."/>
            <person name="Artiguenave F."/>
            <person name="Axmann I.M."/>
            <person name="Barbe V."/>
            <person name="Duprat S."/>
            <person name="Galperin M.Y."/>
            <person name="Koonin E.V."/>
            <person name="Le Gall F."/>
            <person name="Makarova K.S."/>
            <person name="Ostrowski M."/>
            <person name="Oztas S."/>
            <person name="Robert C."/>
            <person name="Rogozin I.B."/>
            <person name="Scanlan D.J."/>
            <person name="Tandeau de Marsac N."/>
            <person name="Weissenbach J."/>
            <person name="Wincker P."/>
            <person name="Wolf Y.I."/>
            <person name="Hess W.R."/>
        </authorList>
    </citation>
    <scope>NUCLEOTIDE SEQUENCE [LARGE SCALE GENOMIC DNA]</scope>
    <source>
        <strain evidence="2">SARG / CCMP1375 / SS120</strain>
    </source>
</reference>
<dbReference type="EMBL" id="AE017126">
    <property type="protein sequence ID" value="AAP99632.1"/>
    <property type="molecule type" value="Genomic_DNA"/>
</dbReference>
<name>Q7VD02_PROMA</name>
<gene>
    <name evidence="1" type="ordered locus">Pro_0587</name>
</gene>
<evidence type="ECO:0000313" key="1">
    <source>
        <dbReference type="EMBL" id="AAP99632.1"/>
    </source>
</evidence>
<dbReference type="EnsemblBacteria" id="AAP99632">
    <property type="protein sequence ID" value="AAP99632"/>
    <property type="gene ID" value="Pro_0587"/>
</dbReference>
<dbReference type="PATRIC" id="fig|167539.5.peg.602"/>
<protein>
    <submittedName>
        <fullName evidence="1">Uncharacterized protein</fullName>
    </submittedName>
</protein>
<sequence length="113" mass="13213">MKIRLSRLVFCICFFSIYQISFVNAGLNRFTQIDSFGKWIIEQKFDSDRKEVFCRASMTGYGTWFGEKIRLGMNDEIIFPTDDSKKIVPNLTQIEIVRKLLDKCRAGLLYLPN</sequence>
<dbReference type="eggNOG" id="ENOG502ZVN4">
    <property type="taxonomic scope" value="Bacteria"/>
</dbReference>
<proteinExistence type="predicted"/>